<organism evidence="1 2">
    <name type="scientific">Pseudomonas chlororaphis subsp. aurantiaca</name>
    <dbReference type="NCBI Taxonomy" id="86192"/>
    <lineage>
        <taxon>Bacteria</taxon>
        <taxon>Pseudomonadati</taxon>
        <taxon>Pseudomonadota</taxon>
        <taxon>Gammaproteobacteria</taxon>
        <taxon>Pseudomonadales</taxon>
        <taxon>Pseudomonadaceae</taxon>
        <taxon>Pseudomonas</taxon>
    </lineage>
</organism>
<evidence type="ECO:0000313" key="1">
    <source>
        <dbReference type="EMBL" id="MBU4631241.1"/>
    </source>
</evidence>
<dbReference type="Proteomes" id="UP000787568">
    <property type="component" value="Unassembled WGS sequence"/>
</dbReference>
<gene>
    <name evidence="1" type="ORF">I8747_00295</name>
</gene>
<accession>A0AAJ0ZEW9</accession>
<evidence type="ECO:0000313" key="2">
    <source>
        <dbReference type="Proteomes" id="UP000787568"/>
    </source>
</evidence>
<dbReference type="EMBL" id="JAEEFW010000001">
    <property type="protein sequence ID" value="MBU4631241.1"/>
    <property type="molecule type" value="Genomic_DNA"/>
</dbReference>
<name>A0AAJ0ZEW9_9PSED</name>
<proteinExistence type="predicted"/>
<reference evidence="1" key="1">
    <citation type="submission" date="2020-12" db="EMBL/GenBank/DDBJ databases">
        <title>Generalized mutagenesis with transposon Tn5. A laboratory procedure for the identification of genes responsible for a bacterial phenotype and its regulation, illustrated with phenazine production in Pseudomonas chlororaphis.</title>
        <authorList>
            <person name="Muzio F."/>
            <person name="Sobrero P."/>
            <person name="Agaras B."/>
            <person name="Valverde C."/>
        </authorList>
    </citation>
    <scope>NUCLEOTIDE SEQUENCE</scope>
    <source>
        <strain evidence="1">SMMP3</strain>
    </source>
</reference>
<dbReference type="AlphaFoldDB" id="A0AAJ0ZEW9"/>
<protein>
    <submittedName>
        <fullName evidence="1">Uncharacterized protein</fullName>
    </submittedName>
</protein>
<sequence>MSTLVVLEGCLVIGRASVSTEAFEAGLAMLLIQLGEQRAALSLTAKPVS</sequence>
<comment type="caution">
    <text evidence="1">The sequence shown here is derived from an EMBL/GenBank/DDBJ whole genome shotgun (WGS) entry which is preliminary data.</text>
</comment>
<dbReference type="RefSeq" id="WP_164485484.1">
    <property type="nucleotide sequence ID" value="NZ_CP027717.1"/>
</dbReference>